<proteinExistence type="predicted"/>
<protein>
    <submittedName>
        <fullName evidence="1">Uncharacterized protein</fullName>
    </submittedName>
</protein>
<dbReference type="AlphaFoldDB" id="A0A6C0K1Y9"/>
<name>A0A6C0K1Y9_9ZZZZ</name>
<sequence length="69" mass="8011">MILVVFLVNPVAKTILITFVFYTKPGSGRIIDTFGLFNCAEGYLKDFPESRIPLKNKTQDVFRKRREEE</sequence>
<evidence type="ECO:0000313" key="1">
    <source>
        <dbReference type="EMBL" id="QHU11749.1"/>
    </source>
</evidence>
<organism evidence="1">
    <name type="scientific">viral metagenome</name>
    <dbReference type="NCBI Taxonomy" id="1070528"/>
    <lineage>
        <taxon>unclassified sequences</taxon>
        <taxon>metagenomes</taxon>
        <taxon>organismal metagenomes</taxon>
    </lineage>
</organism>
<accession>A0A6C0K1Y9</accession>
<reference evidence="1" key="1">
    <citation type="journal article" date="2020" name="Nature">
        <title>Giant virus diversity and host interactions through global metagenomics.</title>
        <authorList>
            <person name="Schulz F."/>
            <person name="Roux S."/>
            <person name="Paez-Espino D."/>
            <person name="Jungbluth S."/>
            <person name="Walsh D.A."/>
            <person name="Denef V.J."/>
            <person name="McMahon K.D."/>
            <person name="Konstantinidis K.T."/>
            <person name="Eloe-Fadrosh E.A."/>
            <person name="Kyrpides N.C."/>
            <person name="Woyke T."/>
        </authorList>
    </citation>
    <scope>NUCLEOTIDE SEQUENCE</scope>
    <source>
        <strain evidence="1">GVMAG-S-1101169-75</strain>
    </source>
</reference>
<dbReference type="EMBL" id="MN740789">
    <property type="protein sequence ID" value="QHU11749.1"/>
    <property type="molecule type" value="Genomic_DNA"/>
</dbReference>